<evidence type="ECO:0000256" key="2">
    <source>
        <dbReference type="ARBA" id="ARBA00006434"/>
    </source>
</evidence>
<feature type="transmembrane region" description="Helical" evidence="8">
    <location>
        <begin position="72"/>
        <end position="90"/>
    </location>
</feature>
<dbReference type="EMBL" id="QJKF01000001">
    <property type="protein sequence ID" value="PXX71758.1"/>
    <property type="molecule type" value="Genomic_DNA"/>
</dbReference>
<organism evidence="9 10">
    <name type="scientific">Nocardia tenerifensis</name>
    <dbReference type="NCBI Taxonomy" id="228006"/>
    <lineage>
        <taxon>Bacteria</taxon>
        <taxon>Bacillati</taxon>
        <taxon>Actinomycetota</taxon>
        <taxon>Actinomycetes</taxon>
        <taxon>Mycobacteriales</taxon>
        <taxon>Nocardiaceae</taxon>
        <taxon>Nocardia</taxon>
    </lineage>
</organism>
<comment type="similarity">
    <text evidence="2 7">Belongs to the sodium:solute symporter (SSF) (TC 2.A.21) family.</text>
</comment>
<feature type="transmembrane region" description="Helical" evidence="8">
    <location>
        <begin position="411"/>
        <end position="431"/>
    </location>
</feature>
<keyword evidence="5 8" id="KW-1133">Transmembrane helix</keyword>
<evidence type="ECO:0000256" key="7">
    <source>
        <dbReference type="RuleBase" id="RU362091"/>
    </source>
</evidence>
<keyword evidence="10" id="KW-1185">Reference proteome</keyword>
<feature type="transmembrane region" description="Helical" evidence="8">
    <location>
        <begin position="188"/>
        <end position="213"/>
    </location>
</feature>
<dbReference type="PANTHER" id="PTHR48086:SF8">
    <property type="entry name" value="MONOCARBOXYLIC ACID PERMEASE"/>
    <property type="match status" value="1"/>
</dbReference>
<dbReference type="Proteomes" id="UP000247569">
    <property type="component" value="Unassembled WGS sequence"/>
</dbReference>
<dbReference type="InterPro" id="IPR038377">
    <property type="entry name" value="Na/Glc_symporter_sf"/>
</dbReference>
<dbReference type="PROSITE" id="PS50283">
    <property type="entry name" value="NA_SOLUT_SYMP_3"/>
    <property type="match status" value="1"/>
</dbReference>
<feature type="transmembrane region" description="Helical" evidence="8">
    <location>
        <begin position="43"/>
        <end position="66"/>
    </location>
</feature>
<dbReference type="InterPro" id="IPR050277">
    <property type="entry name" value="Sodium:Solute_Symporter"/>
</dbReference>
<evidence type="ECO:0000256" key="3">
    <source>
        <dbReference type="ARBA" id="ARBA00022448"/>
    </source>
</evidence>
<protein>
    <submittedName>
        <fullName evidence="9">SSS family solute:Na+ symporter</fullName>
    </submittedName>
</protein>
<feature type="transmembrane region" description="Helical" evidence="8">
    <location>
        <begin position="119"/>
        <end position="137"/>
    </location>
</feature>
<keyword evidence="3" id="KW-0813">Transport</keyword>
<evidence type="ECO:0000256" key="5">
    <source>
        <dbReference type="ARBA" id="ARBA00022989"/>
    </source>
</evidence>
<dbReference type="GO" id="GO:0022857">
    <property type="term" value="F:transmembrane transporter activity"/>
    <property type="evidence" value="ECO:0007669"/>
    <property type="project" value="InterPro"/>
</dbReference>
<dbReference type="CDD" id="cd10322">
    <property type="entry name" value="SLC5sbd"/>
    <property type="match status" value="1"/>
</dbReference>
<evidence type="ECO:0000313" key="10">
    <source>
        <dbReference type="Proteomes" id="UP000247569"/>
    </source>
</evidence>
<feature type="transmembrane region" description="Helical" evidence="8">
    <location>
        <begin position="157"/>
        <end position="176"/>
    </location>
</feature>
<feature type="transmembrane region" description="Helical" evidence="8">
    <location>
        <begin position="6"/>
        <end position="22"/>
    </location>
</feature>
<feature type="transmembrane region" description="Helical" evidence="8">
    <location>
        <begin position="443"/>
        <end position="462"/>
    </location>
</feature>
<dbReference type="PANTHER" id="PTHR48086">
    <property type="entry name" value="SODIUM/PROLINE SYMPORTER-RELATED"/>
    <property type="match status" value="1"/>
</dbReference>
<keyword evidence="6 8" id="KW-0472">Membrane</keyword>
<evidence type="ECO:0000256" key="8">
    <source>
        <dbReference type="SAM" id="Phobius"/>
    </source>
</evidence>
<feature type="transmembrane region" description="Helical" evidence="8">
    <location>
        <begin position="273"/>
        <end position="296"/>
    </location>
</feature>
<dbReference type="Gene3D" id="1.20.1730.10">
    <property type="entry name" value="Sodium/glucose cotransporter"/>
    <property type="match status" value="1"/>
</dbReference>
<dbReference type="GO" id="GO:0005886">
    <property type="term" value="C:plasma membrane"/>
    <property type="evidence" value="ECO:0007669"/>
    <property type="project" value="TreeGrafter"/>
</dbReference>
<dbReference type="AlphaFoldDB" id="A0A318KBR8"/>
<accession>A0A318KBR8</accession>
<evidence type="ECO:0000256" key="6">
    <source>
        <dbReference type="ARBA" id="ARBA00023136"/>
    </source>
</evidence>
<evidence type="ECO:0000313" key="9">
    <source>
        <dbReference type="EMBL" id="PXX71758.1"/>
    </source>
</evidence>
<dbReference type="InterPro" id="IPR001734">
    <property type="entry name" value="Na/solute_symporter"/>
</dbReference>
<evidence type="ECO:0000256" key="4">
    <source>
        <dbReference type="ARBA" id="ARBA00022692"/>
    </source>
</evidence>
<keyword evidence="4 8" id="KW-0812">Transmembrane</keyword>
<comment type="caution">
    <text evidence="9">The sequence shown here is derived from an EMBL/GenBank/DDBJ whole genome shotgun (WGS) entry which is preliminary data.</text>
</comment>
<name>A0A318KBR8_9NOCA</name>
<dbReference type="Pfam" id="PF00474">
    <property type="entry name" value="SSF"/>
    <property type="match status" value="1"/>
</dbReference>
<proteinExistence type="inferred from homology"/>
<feature type="transmembrane region" description="Helical" evidence="8">
    <location>
        <begin position="359"/>
        <end position="378"/>
    </location>
</feature>
<feature type="transmembrane region" description="Helical" evidence="8">
    <location>
        <begin position="384"/>
        <end position="404"/>
    </location>
</feature>
<sequence>MSTALAVALAGMVVLVAVGFYSRRKPAVDLAEWSVAGRRFGGLTLWFLQAGETYTTFTFLGLAGLAFTSGVAATYTIPYVPLACIIWYFIGPRLWRLGREHGYLTQADFFEERYGSKRLGTLVAIFSAIFMLPYLQLQITGLGLIIGLVADDNISGTWGKIVGTVLTAAFVLRAGIRGTAATSYLKDALMLIAVAIIAIAVPLHVAGGIWPAFHEVASQHPARLTLHEGPNDQVWWISSMLASVLGLGFFTFPSLWPPMLAARGPESLRRNWILLPLYQIMLVPPMMIGFVALLALPSDASANGALLTLSAQAMPAWLLGLIAVAGASAAMVPASAIVLSMSSNMARNVIRGGGPRAQILANHGVVLLVLALALVLDLTRPNALANLLLITFSGLVQFAPGLVAALPERPWLGTAAVVCGIVVGEAFTIWATFCKIDLAHVNAGLPALGLNIVVAVLVEAVVRGSTSNRGRRDRESARSGAMKADL</sequence>
<evidence type="ECO:0000256" key="1">
    <source>
        <dbReference type="ARBA" id="ARBA00004141"/>
    </source>
</evidence>
<feature type="transmembrane region" description="Helical" evidence="8">
    <location>
        <begin position="233"/>
        <end position="252"/>
    </location>
</feature>
<gene>
    <name evidence="9" type="ORF">DFR70_1011192</name>
</gene>
<comment type="subcellular location">
    <subcellularLocation>
        <location evidence="1">Membrane</location>
        <topology evidence="1">Multi-pass membrane protein</topology>
    </subcellularLocation>
</comment>
<dbReference type="RefSeq" id="WP_211336248.1">
    <property type="nucleotide sequence ID" value="NZ_QJKF01000001.1"/>
</dbReference>
<reference evidence="9 10" key="1">
    <citation type="submission" date="2018-05" db="EMBL/GenBank/DDBJ databases">
        <title>Genomic Encyclopedia of Type Strains, Phase IV (KMG-IV): sequencing the most valuable type-strain genomes for metagenomic binning, comparative biology and taxonomic classification.</title>
        <authorList>
            <person name="Goeker M."/>
        </authorList>
    </citation>
    <scope>NUCLEOTIDE SEQUENCE [LARGE SCALE GENOMIC DNA]</scope>
    <source>
        <strain evidence="9 10">DSM 44704</strain>
    </source>
</reference>
<feature type="transmembrane region" description="Helical" evidence="8">
    <location>
        <begin position="316"/>
        <end position="339"/>
    </location>
</feature>